<keyword evidence="6" id="KW-0675">Receptor</keyword>
<dbReference type="PANTHER" id="PTHR24243:SF208">
    <property type="entry name" value="PYROKININ-1 RECEPTOR"/>
    <property type="match status" value="1"/>
</dbReference>
<evidence type="ECO:0000256" key="7">
    <source>
        <dbReference type="ARBA" id="ARBA00023224"/>
    </source>
</evidence>
<evidence type="ECO:0000256" key="6">
    <source>
        <dbReference type="ARBA" id="ARBA00023170"/>
    </source>
</evidence>
<accession>A0A193KUG5</accession>
<keyword evidence="4" id="KW-0297">G-protein coupled receptor</keyword>
<keyword evidence="5 8" id="KW-0472">Membrane</keyword>
<protein>
    <submittedName>
        <fullName evidence="10">GCR157</fullName>
    </submittedName>
</protein>
<dbReference type="OMA" id="NIVIGMH"/>
<evidence type="ECO:0000256" key="4">
    <source>
        <dbReference type="ARBA" id="ARBA00023040"/>
    </source>
</evidence>
<dbReference type="InterPro" id="IPR017452">
    <property type="entry name" value="GPCR_Rhodpsn_7TM"/>
</dbReference>
<evidence type="ECO:0000256" key="8">
    <source>
        <dbReference type="SAM" id="Phobius"/>
    </source>
</evidence>
<feature type="transmembrane region" description="Helical" evidence="8">
    <location>
        <begin position="207"/>
        <end position="230"/>
    </location>
</feature>
<feature type="transmembrane region" description="Helical" evidence="8">
    <location>
        <begin position="296"/>
        <end position="315"/>
    </location>
</feature>
<dbReference type="AlphaFoldDB" id="A0A193KUG5"/>
<name>A0A193KUG5_SCHMD</name>
<dbReference type="SUPFAM" id="SSF81321">
    <property type="entry name" value="Family A G protein-coupled receptor-like"/>
    <property type="match status" value="1"/>
</dbReference>
<feature type="transmembrane region" description="Helical" evidence="8">
    <location>
        <begin position="53"/>
        <end position="74"/>
    </location>
</feature>
<feature type="transmembrane region" description="Helical" evidence="8">
    <location>
        <begin position="251"/>
        <end position="276"/>
    </location>
</feature>
<evidence type="ECO:0000313" key="10">
    <source>
        <dbReference type="EMBL" id="ANO39112.1"/>
    </source>
</evidence>
<evidence type="ECO:0000256" key="5">
    <source>
        <dbReference type="ARBA" id="ARBA00023136"/>
    </source>
</evidence>
<comment type="subcellular location">
    <subcellularLocation>
        <location evidence="1">Membrane</location>
        <topology evidence="1">Multi-pass membrane protein</topology>
    </subcellularLocation>
</comment>
<dbReference type="InterPro" id="IPR000276">
    <property type="entry name" value="GPCR_Rhodpsn"/>
</dbReference>
<keyword evidence="3 8" id="KW-1133">Transmembrane helix</keyword>
<dbReference type="EMBL" id="KX018951">
    <property type="protein sequence ID" value="ANO39112.1"/>
    <property type="molecule type" value="mRNA"/>
</dbReference>
<feature type="domain" description="G-protein coupled receptors family 1 profile" evidence="9">
    <location>
        <begin position="37"/>
        <end position="312"/>
    </location>
</feature>
<dbReference type="Gene3D" id="1.20.1070.10">
    <property type="entry name" value="Rhodopsin 7-helix transmembrane proteins"/>
    <property type="match status" value="1"/>
</dbReference>
<sequence length="360" mass="40994">MYFDGFNNDSILVNVVKSDFIFRAYFSPIIAVIGIVGNVFVISIFIKYRRNRFAIYSSVLAIVNIVILVFNTFLDDFLGRGISYATDWKIVIKIDVYSTGTCRFMNFIPNAMYCANAYIIVALSVDRYLLLTKPLKYNADKGVRGTCLTCVIIVGMALVLNFPLLLTYQLVINDFVNNSVENILNPEFECSLDNSALAHFELYSKSLFTLAIPTGIIIFLNAFIIFKLLFRYSSQSFIIQGANSLSEQSRFVGHLAVSCLFSVLFLPLSIVIVMRLLHNSKADNFDYLFLKALSKFLSSVKDISFGGNIFLYLLFMPNFRKRCKQMVTCYYNSHPSHYHCSQVFLSPARLSLLIQNDLKY</sequence>
<evidence type="ECO:0000259" key="9">
    <source>
        <dbReference type="PROSITE" id="PS50262"/>
    </source>
</evidence>
<gene>
    <name evidence="10" type="primary">gcr157</name>
</gene>
<dbReference type="PROSITE" id="PS00237">
    <property type="entry name" value="G_PROTEIN_RECEP_F1_1"/>
    <property type="match status" value="1"/>
</dbReference>
<feature type="transmembrane region" description="Helical" evidence="8">
    <location>
        <begin position="146"/>
        <end position="166"/>
    </location>
</feature>
<reference evidence="10" key="1">
    <citation type="journal article" date="2016" name="PLoS Biol.">
        <title>GPCRs Direct Germline Development and Somatic Gonad Function in Planarians.</title>
        <authorList>
            <person name="Saberi A."/>
            <person name="Jamal A."/>
            <person name="Beets I."/>
            <person name="Schoofs L."/>
            <person name="Newmark P.A."/>
        </authorList>
    </citation>
    <scope>NUCLEOTIDE SEQUENCE</scope>
</reference>
<dbReference type="GO" id="GO:0005886">
    <property type="term" value="C:plasma membrane"/>
    <property type="evidence" value="ECO:0007669"/>
    <property type="project" value="TreeGrafter"/>
</dbReference>
<feature type="transmembrane region" description="Helical" evidence="8">
    <location>
        <begin position="107"/>
        <end position="125"/>
    </location>
</feature>
<keyword evidence="2 8" id="KW-0812">Transmembrane</keyword>
<organism evidence="10">
    <name type="scientific">Schmidtea mediterranea</name>
    <name type="common">Freshwater planarian flatworm</name>
    <dbReference type="NCBI Taxonomy" id="79327"/>
    <lineage>
        <taxon>Eukaryota</taxon>
        <taxon>Metazoa</taxon>
        <taxon>Spiralia</taxon>
        <taxon>Lophotrochozoa</taxon>
        <taxon>Platyhelminthes</taxon>
        <taxon>Rhabditophora</taxon>
        <taxon>Seriata</taxon>
        <taxon>Tricladida</taxon>
        <taxon>Continenticola</taxon>
        <taxon>Geoplanoidea</taxon>
        <taxon>Dugesiidae</taxon>
        <taxon>Schmidtea</taxon>
    </lineage>
</organism>
<dbReference type="PANTHER" id="PTHR24243">
    <property type="entry name" value="G-PROTEIN COUPLED RECEPTOR"/>
    <property type="match status" value="1"/>
</dbReference>
<proteinExistence type="evidence at transcript level"/>
<dbReference type="PROSITE" id="PS50262">
    <property type="entry name" value="G_PROTEIN_RECEP_F1_2"/>
    <property type="match status" value="1"/>
</dbReference>
<keyword evidence="7" id="KW-0807">Transducer</keyword>
<evidence type="ECO:0000256" key="3">
    <source>
        <dbReference type="ARBA" id="ARBA00022989"/>
    </source>
</evidence>
<dbReference type="Pfam" id="PF00001">
    <property type="entry name" value="7tm_1"/>
    <property type="match status" value="1"/>
</dbReference>
<evidence type="ECO:0000256" key="2">
    <source>
        <dbReference type="ARBA" id="ARBA00022692"/>
    </source>
</evidence>
<evidence type="ECO:0000256" key="1">
    <source>
        <dbReference type="ARBA" id="ARBA00004141"/>
    </source>
</evidence>
<dbReference type="GO" id="GO:0004930">
    <property type="term" value="F:G protein-coupled receptor activity"/>
    <property type="evidence" value="ECO:0007669"/>
    <property type="project" value="UniProtKB-KW"/>
</dbReference>
<feature type="transmembrane region" description="Helical" evidence="8">
    <location>
        <begin position="20"/>
        <end position="46"/>
    </location>
</feature>